<reference evidence="3" key="1">
    <citation type="journal article" date="2019" name="Int. J. Syst. Evol. Microbiol.">
        <title>The Global Catalogue of Microorganisms (GCM) 10K type strain sequencing project: providing services to taxonomists for standard genome sequencing and annotation.</title>
        <authorList>
            <consortium name="The Broad Institute Genomics Platform"/>
            <consortium name="The Broad Institute Genome Sequencing Center for Infectious Disease"/>
            <person name="Wu L."/>
            <person name="Ma J."/>
        </authorList>
    </citation>
    <scope>NUCLEOTIDE SEQUENCE [LARGE SCALE GENOMIC DNA]</scope>
    <source>
        <strain evidence="3">CGMCC 4.1469</strain>
    </source>
</reference>
<keyword evidence="3" id="KW-1185">Reference proteome</keyword>
<protein>
    <submittedName>
        <fullName evidence="2">SseB family protein</fullName>
    </submittedName>
</protein>
<dbReference type="InterPro" id="IPR009839">
    <property type="entry name" value="SseB_N"/>
</dbReference>
<dbReference type="EMBL" id="JBHSOD010000023">
    <property type="protein sequence ID" value="MFC5887146.1"/>
    <property type="molecule type" value="Genomic_DNA"/>
</dbReference>
<evidence type="ECO:0000313" key="2">
    <source>
        <dbReference type="EMBL" id="MFC5887146.1"/>
    </source>
</evidence>
<feature type="domain" description="SseB protein N-terminal" evidence="1">
    <location>
        <begin position="22"/>
        <end position="145"/>
    </location>
</feature>
<proteinExistence type="predicted"/>
<dbReference type="Proteomes" id="UP001596067">
    <property type="component" value="Unassembled WGS sequence"/>
</dbReference>
<dbReference type="RefSeq" id="WP_313762989.1">
    <property type="nucleotide sequence ID" value="NZ_BAAAVH010000039.1"/>
</dbReference>
<dbReference type="Pfam" id="PF07179">
    <property type="entry name" value="SseB"/>
    <property type="match status" value="1"/>
</dbReference>
<sequence>MERKNIPDPGFAGDDGTADPALAAALDRWSQDRTAEPEVLAALRPTRLMVPIVAVLGEVEVDEHGHKHEKTSDMAVPVVEAADGRRALPAFTSLETLARWRADARPAPVAAPQAAMVAFSERADTLLIDPAGPVTYQLSGARLRALAENRPYLPPVADPDVQEAVRALLAAEPQVVAGLLAPYQDGDGLLAVVLDPALDQAGLQAAVQRVGQAVAADPVLRVRLDRGLSLAVLPAGAQLPGEPLYRR</sequence>
<gene>
    <name evidence="2" type="ORF">ACFP0N_19440</name>
</gene>
<comment type="caution">
    <text evidence="2">The sequence shown here is derived from an EMBL/GenBank/DDBJ whole genome shotgun (WGS) entry which is preliminary data.</text>
</comment>
<name>A0ABW1EYD5_9ACTN</name>
<organism evidence="2 3">
    <name type="scientific">Kitasatospora aburaviensis</name>
    <dbReference type="NCBI Taxonomy" id="67265"/>
    <lineage>
        <taxon>Bacteria</taxon>
        <taxon>Bacillati</taxon>
        <taxon>Actinomycetota</taxon>
        <taxon>Actinomycetes</taxon>
        <taxon>Kitasatosporales</taxon>
        <taxon>Streptomycetaceae</taxon>
        <taxon>Kitasatospora</taxon>
    </lineage>
</organism>
<evidence type="ECO:0000259" key="1">
    <source>
        <dbReference type="Pfam" id="PF07179"/>
    </source>
</evidence>
<evidence type="ECO:0000313" key="3">
    <source>
        <dbReference type="Proteomes" id="UP001596067"/>
    </source>
</evidence>
<accession>A0ABW1EYD5</accession>